<feature type="binding site" evidence="9">
    <location>
        <position position="46"/>
    </location>
    <ligand>
        <name>substrate</name>
    </ligand>
</feature>
<feature type="binding site" evidence="9">
    <location>
        <begin position="14"/>
        <end position="15"/>
    </location>
    <ligand>
        <name>ATP</name>
        <dbReference type="ChEBI" id="CHEBI:30616"/>
    </ligand>
</feature>
<comment type="cofactor">
    <cofactor evidence="9">
        <name>Mg(2+)</name>
        <dbReference type="ChEBI" id="CHEBI:18420"/>
    </cofactor>
</comment>
<evidence type="ECO:0000313" key="12">
    <source>
        <dbReference type="Proteomes" id="UP000198976"/>
    </source>
</evidence>
<dbReference type="PANTHER" id="PTHR21342:SF1">
    <property type="entry name" value="PHOSPHOPANTETHEINE ADENYLYLTRANSFERASE"/>
    <property type="match status" value="1"/>
</dbReference>
<keyword evidence="4 9" id="KW-0547">Nucleotide-binding</keyword>
<evidence type="ECO:0000256" key="7">
    <source>
        <dbReference type="ARBA" id="ARBA00022993"/>
    </source>
</evidence>
<evidence type="ECO:0000256" key="8">
    <source>
        <dbReference type="ARBA" id="ARBA00029346"/>
    </source>
</evidence>
<feature type="binding site" evidence="9">
    <location>
        <begin position="98"/>
        <end position="100"/>
    </location>
    <ligand>
        <name>ATP</name>
        <dbReference type="ChEBI" id="CHEBI:30616"/>
    </ligand>
</feature>
<dbReference type="Pfam" id="PF01467">
    <property type="entry name" value="CTP_transf_like"/>
    <property type="match status" value="1"/>
</dbReference>
<keyword evidence="6 9" id="KW-0460">Magnesium</keyword>
<feature type="binding site" evidence="9">
    <location>
        <position position="83"/>
    </location>
    <ligand>
        <name>substrate</name>
    </ligand>
</feature>
<comment type="subunit">
    <text evidence="9">Homohexamer.</text>
</comment>
<dbReference type="SUPFAM" id="SSF52374">
    <property type="entry name" value="Nucleotidylyl transferase"/>
    <property type="match status" value="1"/>
</dbReference>
<dbReference type="NCBIfam" id="TIGR01510">
    <property type="entry name" value="coaD_prev_kdtB"/>
    <property type="match status" value="1"/>
</dbReference>
<evidence type="ECO:0000256" key="9">
    <source>
        <dbReference type="HAMAP-Rule" id="MF_00151"/>
    </source>
</evidence>
<comment type="function">
    <text evidence="9">Reversibly transfers an adenylyl group from ATP to 4'-phosphopantetheine, yielding dephospho-CoA (dPCoA) and pyrophosphate.</text>
</comment>
<dbReference type="PANTHER" id="PTHR21342">
    <property type="entry name" value="PHOSPHOPANTETHEINE ADENYLYLTRANSFERASE"/>
    <property type="match status" value="1"/>
</dbReference>
<evidence type="ECO:0000256" key="1">
    <source>
        <dbReference type="ARBA" id="ARBA00022490"/>
    </source>
</evidence>
<evidence type="ECO:0000256" key="3">
    <source>
        <dbReference type="ARBA" id="ARBA00022695"/>
    </source>
</evidence>
<keyword evidence="2 9" id="KW-0808">Transferase</keyword>
<evidence type="ECO:0000256" key="4">
    <source>
        <dbReference type="ARBA" id="ARBA00022741"/>
    </source>
</evidence>
<evidence type="ECO:0000259" key="10">
    <source>
        <dbReference type="Pfam" id="PF01467"/>
    </source>
</evidence>
<comment type="pathway">
    <text evidence="9">Cofactor biosynthesis; coenzyme A biosynthesis; CoA from (R)-pantothenate: step 4/5.</text>
</comment>
<keyword evidence="5 9" id="KW-0067">ATP-binding</keyword>
<dbReference type="EMBL" id="LT629792">
    <property type="protein sequence ID" value="SDT91595.1"/>
    <property type="molecule type" value="Genomic_DNA"/>
</dbReference>
<feature type="binding site" evidence="9">
    <location>
        <position position="22"/>
    </location>
    <ligand>
        <name>ATP</name>
        <dbReference type="ChEBI" id="CHEBI:30616"/>
    </ligand>
</feature>
<sequence length="171" mass="18845">MTQRQPLIAVIPGSFDPITCGHVDIIERAARFADRIIVAVGINLAKTTMFDSAARIRMAQAACADLDPAIAGRISVEKMDGTAIDFCRSHQARVIVKGIRNAADMQWEEVQAWVNRTHGEVETLFLPTAPELALVSSSIVRELLAWQMDASRYVPPAIVPMLTDNKTHRHS</sequence>
<feature type="domain" description="Cytidyltransferase-like" evidence="10">
    <location>
        <begin position="11"/>
        <end position="142"/>
    </location>
</feature>
<comment type="subcellular location">
    <subcellularLocation>
        <location evidence="9">Cytoplasm</location>
    </subcellularLocation>
</comment>
<feature type="binding site" evidence="9">
    <location>
        <position position="97"/>
    </location>
    <ligand>
        <name>substrate</name>
    </ligand>
</feature>
<gene>
    <name evidence="9" type="primary">coaD</name>
    <name evidence="11" type="ORF">SAMN04489714_0857</name>
</gene>
<proteinExistence type="inferred from homology"/>
<comment type="similarity">
    <text evidence="9">Belongs to the bacterial CoaD family.</text>
</comment>
<dbReference type="InterPro" id="IPR004821">
    <property type="entry name" value="Cyt_trans-like"/>
</dbReference>
<dbReference type="InterPro" id="IPR001980">
    <property type="entry name" value="PPAT"/>
</dbReference>
<keyword evidence="3 9" id="KW-0548">Nucleotidyltransferase</keyword>
<feature type="binding site" evidence="9">
    <location>
        <begin position="132"/>
        <end position="138"/>
    </location>
    <ligand>
        <name>ATP</name>
        <dbReference type="ChEBI" id="CHEBI:30616"/>
    </ligand>
</feature>
<evidence type="ECO:0000256" key="6">
    <source>
        <dbReference type="ARBA" id="ARBA00022842"/>
    </source>
</evidence>
<organism evidence="11 12">
    <name type="scientific">Schaalia radingae</name>
    <dbReference type="NCBI Taxonomy" id="131110"/>
    <lineage>
        <taxon>Bacteria</taxon>
        <taxon>Bacillati</taxon>
        <taxon>Actinomycetota</taxon>
        <taxon>Actinomycetes</taxon>
        <taxon>Actinomycetales</taxon>
        <taxon>Actinomycetaceae</taxon>
        <taxon>Schaalia</taxon>
    </lineage>
</organism>
<name>A0ABY0V6T5_9ACTO</name>
<keyword evidence="7 9" id="KW-0173">Coenzyme A biosynthesis</keyword>
<evidence type="ECO:0000256" key="2">
    <source>
        <dbReference type="ARBA" id="ARBA00022679"/>
    </source>
</evidence>
<evidence type="ECO:0000313" key="11">
    <source>
        <dbReference type="EMBL" id="SDT91595.1"/>
    </source>
</evidence>
<dbReference type="EC" id="2.7.7.3" evidence="9"/>
<keyword evidence="1 9" id="KW-0963">Cytoplasm</keyword>
<dbReference type="Proteomes" id="UP000198976">
    <property type="component" value="Chromosome I"/>
</dbReference>
<dbReference type="InterPro" id="IPR014729">
    <property type="entry name" value="Rossmann-like_a/b/a_fold"/>
</dbReference>
<dbReference type="Gene3D" id="3.40.50.620">
    <property type="entry name" value="HUPs"/>
    <property type="match status" value="1"/>
</dbReference>
<evidence type="ECO:0000256" key="5">
    <source>
        <dbReference type="ARBA" id="ARBA00022840"/>
    </source>
</evidence>
<feature type="site" description="Transition state stabilizer" evidence="9">
    <location>
        <position position="22"/>
    </location>
</feature>
<accession>A0ABY0V6T5</accession>
<dbReference type="PRINTS" id="PR01020">
    <property type="entry name" value="LPSBIOSNTHSS"/>
</dbReference>
<dbReference type="NCBIfam" id="TIGR00125">
    <property type="entry name" value="cyt_tran_rel"/>
    <property type="match status" value="1"/>
</dbReference>
<comment type="catalytic activity">
    <reaction evidence="8 9">
        <text>(R)-4'-phosphopantetheine + ATP + H(+) = 3'-dephospho-CoA + diphosphate</text>
        <dbReference type="Rhea" id="RHEA:19801"/>
        <dbReference type="ChEBI" id="CHEBI:15378"/>
        <dbReference type="ChEBI" id="CHEBI:30616"/>
        <dbReference type="ChEBI" id="CHEBI:33019"/>
        <dbReference type="ChEBI" id="CHEBI:57328"/>
        <dbReference type="ChEBI" id="CHEBI:61723"/>
        <dbReference type="EC" id="2.7.7.3"/>
    </reaction>
</comment>
<dbReference type="HAMAP" id="MF_00151">
    <property type="entry name" value="PPAT_bact"/>
    <property type="match status" value="1"/>
</dbReference>
<feature type="binding site" evidence="9">
    <location>
        <position position="14"/>
    </location>
    <ligand>
        <name>substrate</name>
    </ligand>
</feature>
<keyword evidence="12" id="KW-1185">Reference proteome</keyword>
<dbReference type="RefSeq" id="WP_058236494.1">
    <property type="nucleotide sequence ID" value="NZ_LT629792.1"/>
</dbReference>
<reference evidence="11 12" key="1">
    <citation type="submission" date="2016-10" db="EMBL/GenBank/DDBJ databases">
        <authorList>
            <person name="Varghese N."/>
            <person name="Submissions S."/>
        </authorList>
    </citation>
    <scope>NUCLEOTIDE SEQUENCE [LARGE SCALE GENOMIC DNA]</scope>
    <source>
        <strain evidence="11 12">DSM 9169</strain>
    </source>
</reference>
<dbReference type="GO" id="GO:0016779">
    <property type="term" value="F:nucleotidyltransferase activity"/>
    <property type="evidence" value="ECO:0007669"/>
    <property type="project" value="UniProtKB-KW"/>
</dbReference>
<protein>
    <recommendedName>
        <fullName evidence="9">Phosphopantetheine adenylyltransferase</fullName>
        <ecNumber evidence="9">2.7.7.3</ecNumber>
    </recommendedName>
    <alternativeName>
        <fullName evidence="9">Dephospho-CoA pyrophosphorylase</fullName>
    </alternativeName>
    <alternativeName>
        <fullName evidence="9">Pantetheine-phosphate adenylyltransferase</fullName>
        <shortName evidence="9">PPAT</shortName>
    </alternativeName>
</protein>
<feature type="binding site" evidence="9">
    <location>
        <position position="108"/>
    </location>
    <ligand>
        <name>ATP</name>
        <dbReference type="ChEBI" id="CHEBI:30616"/>
    </ligand>
</feature>